<keyword evidence="7 11" id="KW-0479">Metal-binding</keyword>
<dbReference type="Gene3D" id="1.10.520.10">
    <property type="match status" value="1"/>
</dbReference>
<name>A0A371GEB7_MUCPR</name>
<evidence type="ECO:0000256" key="3">
    <source>
        <dbReference type="ARBA" id="ARBA00002322"/>
    </source>
</evidence>
<comment type="cofactor">
    <cofactor evidence="11">
        <name>Ca(2+)</name>
        <dbReference type="ChEBI" id="CHEBI:29108"/>
    </cofactor>
    <text evidence="11">Binds 2 calcium ions per subunit.</text>
</comment>
<feature type="non-terminal residue" evidence="15">
    <location>
        <position position="1"/>
    </location>
</feature>
<feature type="active site" description="Proton acceptor" evidence="10">
    <location>
        <position position="68"/>
    </location>
</feature>
<dbReference type="PANTHER" id="PTHR31388:SF150">
    <property type="entry name" value="PEROXIDASE"/>
    <property type="match status" value="1"/>
</dbReference>
<evidence type="ECO:0000256" key="12">
    <source>
        <dbReference type="PIRSR" id="PIRSR600823-4"/>
    </source>
</evidence>
<dbReference type="GO" id="GO:0140825">
    <property type="term" value="F:lactoperoxidase activity"/>
    <property type="evidence" value="ECO:0007669"/>
    <property type="project" value="UniProtKB-EC"/>
</dbReference>
<dbReference type="GO" id="GO:0006979">
    <property type="term" value="P:response to oxidative stress"/>
    <property type="evidence" value="ECO:0007669"/>
    <property type="project" value="InterPro"/>
</dbReference>
<comment type="caution">
    <text evidence="15">The sequence shown here is derived from an EMBL/GenBank/DDBJ whole genome shotgun (WGS) entry which is preliminary data.</text>
</comment>
<dbReference type="Proteomes" id="UP000257109">
    <property type="component" value="Unassembled WGS sequence"/>
</dbReference>
<feature type="binding site" evidence="11">
    <location>
        <position position="69"/>
    </location>
    <ligand>
        <name>Ca(2+)</name>
        <dbReference type="ChEBI" id="CHEBI:29108"/>
        <label>1</label>
    </ligand>
</feature>
<dbReference type="InterPro" id="IPR002016">
    <property type="entry name" value="Haem_peroxidase"/>
</dbReference>
<evidence type="ECO:0000313" key="16">
    <source>
        <dbReference type="Proteomes" id="UP000257109"/>
    </source>
</evidence>
<sequence length="73" mass="8301">MVNSMSFLVLLCLLAFAPLCLCNEEGYLYPQFYDNSCPQAQEIVKSILAKYVALQPRTAASILRLHFHDCFVK</sequence>
<comment type="cofactor">
    <cofactor evidence="2">
        <name>heme b</name>
        <dbReference type="ChEBI" id="CHEBI:60344"/>
    </cofactor>
</comment>
<comment type="function">
    <text evidence="3">Removal of H(2)O(2), oxidation of toxic reductants, biosynthesis and degradation of lignin, suberization, auxin catabolism, response to environmental stresses such as wounding, pathogen attack and oxidative stress. These functions might be dependent on each isozyme/isoform in each plant tissue.</text>
</comment>
<dbReference type="EMBL" id="QJKJ01005814">
    <property type="protein sequence ID" value="RDX88874.1"/>
    <property type="molecule type" value="Genomic_DNA"/>
</dbReference>
<proteinExistence type="predicted"/>
<feature type="chain" id="PRO_5017085578" description="peroxidase" evidence="13">
    <location>
        <begin position="23"/>
        <end position="73"/>
    </location>
</feature>
<keyword evidence="5 15" id="KW-0575">Peroxidase</keyword>
<dbReference type="PROSITE" id="PS50873">
    <property type="entry name" value="PEROXIDASE_4"/>
    <property type="match status" value="1"/>
</dbReference>
<feature type="domain" description="Plant heme peroxidase family profile" evidence="14">
    <location>
        <begin position="27"/>
        <end position="73"/>
    </location>
</feature>
<keyword evidence="16" id="KW-1185">Reference proteome</keyword>
<evidence type="ECO:0000256" key="9">
    <source>
        <dbReference type="ARBA" id="ARBA00023004"/>
    </source>
</evidence>
<feature type="binding site" evidence="11">
    <location>
        <position position="72"/>
    </location>
    <ligand>
        <name>Ca(2+)</name>
        <dbReference type="ChEBI" id="CHEBI:29108"/>
        <label>1</label>
    </ligand>
</feature>
<evidence type="ECO:0000259" key="14">
    <source>
        <dbReference type="PROSITE" id="PS50873"/>
    </source>
</evidence>
<keyword evidence="8" id="KW-0560">Oxidoreductase</keyword>
<dbReference type="SUPFAM" id="SSF48113">
    <property type="entry name" value="Heme-dependent peroxidases"/>
    <property type="match status" value="1"/>
</dbReference>
<comment type="catalytic activity">
    <reaction evidence="1">
        <text>2 a phenolic donor + H2O2 = 2 a phenolic radical donor + 2 H2O</text>
        <dbReference type="Rhea" id="RHEA:56136"/>
        <dbReference type="ChEBI" id="CHEBI:15377"/>
        <dbReference type="ChEBI" id="CHEBI:16240"/>
        <dbReference type="ChEBI" id="CHEBI:139520"/>
        <dbReference type="ChEBI" id="CHEBI:139521"/>
        <dbReference type="EC" id="1.11.1.7"/>
    </reaction>
</comment>
<evidence type="ECO:0000256" key="8">
    <source>
        <dbReference type="ARBA" id="ARBA00023002"/>
    </source>
</evidence>
<evidence type="ECO:0000256" key="6">
    <source>
        <dbReference type="ARBA" id="ARBA00022617"/>
    </source>
</evidence>
<gene>
    <name evidence="15" type="primary">PER72</name>
    <name evidence="15" type="ORF">CR513_29463</name>
</gene>
<dbReference type="PANTHER" id="PTHR31388">
    <property type="entry name" value="PEROXIDASE 72-RELATED"/>
    <property type="match status" value="1"/>
</dbReference>
<evidence type="ECO:0000256" key="13">
    <source>
        <dbReference type="SAM" id="SignalP"/>
    </source>
</evidence>
<evidence type="ECO:0000256" key="5">
    <source>
        <dbReference type="ARBA" id="ARBA00022559"/>
    </source>
</evidence>
<evidence type="ECO:0000256" key="2">
    <source>
        <dbReference type="ARBA" id="ARBA00001970"/>
    </source>
</evidence>
<keyword evidence="9" id="KW-0408">Iron</keyword>
<evidence type="ECO:0000313" key="15">
    <source>
        <dbReference type="EMBL" id="RDX88874.1"/>
    </source>
</evidence>
<keyword evidence="6" id="KW-0349">Heme</keyword>
<dbReference type="InterPro" id="IPR000823">
    <property type="entry name" value="Peroxidase_pln"/>
</dbReference>
<dbReference type="EC" id="1.11.1.7" evidence="4"/>
<organism evidence="15 16">
    <name type="scientific">Mucuna pruriens</name>
    <name type="common">Velvet bean</name>
    <name type="synonym">Dolichos pruriens</name>
    <dbReference type="NCBI Taxonomy" id="157652"/>
    <lineage>
        <taxon>Eukaryota</taxon>
        <taxon>Viridiplantae</taxon>
        <taxon>Streptophyta</taxon>
        <taxon>Embryophyta</taxon>
        <taxon>Tracheophyta</taxon>
        <taxon>Spermatophyta</taxon>
        <taxon>Magnoliopsida</taxon>
        <taxon>eudicotyledons</taxon>
        <taxon>Gunneridae</taxon>
        <taxon>Pentapetalae</taxon>
        <taxon>rosids</taxon>
        <taxon>fabids</taxon>
        <taxon>Fabales</taxon>
        <taxon>Fabaceae</taxon>
        <taxon>Papilionoideae</taxon>
        <taxon>50 kb inversion clade</taxon>
        <taxon>NPAAA clade</taxon>
        <taxon>indigoferoid/millettioid clade</taxon>
        <taxon>Phaseoleae</taxon>
        <taxon>Mucuna</taxon>
    </lineage>
</organism>
<feature type="non-terminal residue" evidence="15">
    <location>
        <position position="73"/>
    </location>
</feature>
<dbReference type="AlphaFoldDB" id="A0A371GEB7"/>
<dbReference type="InterPro" id="IPR019794">
    <property type="entry name" value="Peroxidases_AS"/>
</dbReference>
<evidence type="ECO:0000256" key="11">
    <source>
        <dbReference type="PIRSR" id="PIRSR600823-3"/>
    </source>
</evidence>
<dbReference type="InterPro" id="IPR010255">
    <property type="entry name" value="Haem_peroxidase_sf"/>
</dbReference>
<reference evidence="15" key="1">
    <citation type="submission" date="2018-05" db="EMBL/GenBank/DDBJ databases">
        <title>Draft genome of Mucuna pruriens seed.</title>
        <authorList>
            <person name="Nnadi N.E."/>
            <person name="Vos R."/>
            <person name="Hasami M.H."/>
            <person name="Devisetty U.K."/>
            <person name="Aguiy J.C."/>
        </authorList>
    </citation>
    <scope>NUCLEOTIDE SEQUENCE [LARGE SCALE GENOMIC DNA]</scope>
    <source>
        <strain evidence="15">JCA_2017</strain>
    </source>
</reference>
<dbReference type="GO" id="GO:0020037">
    <property type="term" value="F:heme binding"/>
    <property type="evidence" value="ECO:0007669"/>
    <property type="project" value="InterPro"/>
</dbReference>
<dbReference type="OrthoDB" id="1421480at2759"/>
<feature type="signal peptide" evidence="13">
    <location>
        <begin position="1"/>
        <end position="22"/>
    </location>
</feature>
<keyword evidence="11" id="KW-0106">Calcium</keyword>
<dbReference type="PRINTS" id="PR00461">
    <property type="entry name" value="PLPEROXIDASE"/>
</dbReference>
<evidence type="ECO:0000256" key="7">
    <source>
        <dbReference type="ARBA" id="ARBA00022723"/>
    </source>
</evidence>
<dbReference type="GO" id="GO:0046872">
    <property type="term" value="F:metal ion binding"/>
    <property type="evidence" value="ECO:0007669"/>
    <property type="project" value="UniProtKB-KW"/>
</dbReference>
<evidence type="ECO:0000256" key="4">
    <source>
        <dbReference type="ARBA" id="ARBA00012313"/>
    </source>
</evidence>
<dbReference type="PROSITE" id="PS00436">
    <property type="entry name" value="PEROXIDASE_2"/>
    <property type="match status" value="1"/>
</dbReference>
<keyword evidence="13" id="KW-0732">Signal</keyword>
<dbReference type="STRING" id="157652.A0A371GEB7"/>
<feature type="site" description="Transition state stabilizer" evidence="12">
    <location>
        <position position="64"/>
    </location>
</feature>
<accession>A0A371GEB7</accession>
<evidence type="ECO:0000256" key="10">
    <source>
        <dbReference type="PIRSR" id="PIRSR600823-1"/>
    </source>
</evidence>
<evidence type="ECO:0000256" key="1">
    <source>
        <dbReference type="ARBA" id="ARBA00000189"/>
    </source>
</evidence>
<protein>
    <recommendedName>
        <fullName evidence="4">peroxidase</fullName>
        <ecNumber evidence="4">1.11.1.7</ecNumber>
    </recommendedName>
</protein>